<dbReference type="Proteomes" id="UP000442707">
    <property type="component" value="Unassembled WGS sequence"/>
</dbReference>
<sequence length="155" mass="17011">MQGDTRVQPPTAVSTFTQLFSATPRGARLARRLVTNRMDVWGYAYGCDANETVTLVVAELAANAVRHGRVRGRSFRVRLVLCGDVVRVEVLDARVDRLPVRASEPDEGGRGLLLVEALSREWGVDLRPDGMHKTVWAEVPLSAACFIAQGSRQPV</sequence>
<name>A0A6H9VAI7_9ACTN</name>
<protein>
    <submittedName>
        <fullName evidence="3">ATP-binding protein</fullName>
    </submittedName>
</protein>
<gene>
    <name evidence="3" type="ORF">F7R91_04325</name>
</gene>
<keyword evidence="1" id="KW-0808">Transferase</keyword>
<dbReference type="PANTHER" id="PTHR35526">
    <property type="entry name" value="ANTI-SIGMA-F FACTOR RSBW-RELATED"/>
    <property type="match status" value="1"/>
</dbReference>
<dbReference type="CDD" id="cd16936">
    <property type="entry name" value="HATPase_RsbW-like"/>
    <property type="match status" value="1"/>
</dbReference>
<dbReference type="GO" id="GO:0004674">
    <property type="term" value="F:protein serine/threonine kinase activity"/>
    <property type="evidence" value="ECO:0007669"/>
    <property type="project" value="UniProtKB-KW"/>
</dbReference>
<evidence type="ECO:0000313" key="3">
    <source>
        <dbReference type="EMBL" id="KAB1150044.1"/>
    </source>
</evidence>
<dbReference type="SUPFAM" id="SSF55874">
    <property type="entry name" value="ATPase domain of HSP90 chaperone/DNA topoisomerase II/histidine kinase"/>
    <property type="match status" value="1"/>
</dbReference>
<accession>A0A6H9VAI7</accession>
<evidence type="ECO:0000313" key="4">
    <source>
        <dbReference type="Proteomes" id="UP000442707"/>
    </source>
</evidence>
<keyword evidence="1" id="KW-0723">Serine/threonine-protein kinase</keyword>
<dbReference type="RefSeq" id="WP_150944595.1">
    <property type="nucleotide sequence ID" value="NZ_VZRB01000002.1"/>
</dbReference>
<dbReference type="InterPro" id="IPR036890">
    <property type="entry name" value="HATPase_C_sf"/>
</dbReference>
<dbReference type="AlphaFoldDB" id="A0A6H9VAI7"/>
<keyword evidence="3" id="KW-0067">ATP-binding</keyword>
<evidence type="ECO:0000259" key="2">
    <source>
        <dbReference type="Pfam" id="PF13581"/>
    </source>
</evidence>
<proteinExistence type="predicted"/>
<keyword evidence="3" id="KW-0547">Nucleotide-binding</keyword>
<dbReference type="Gene3D" id="3.30.565.10">
    <property type="entry name" value="Histidine kinase-like ATPase, C-terminal domain"/>
    <property type="match status" value="1"/>
</dbReference>
<dbReference type="PANTHER" id="PTHR35526:SF3">
    <property type="entry name" value="ANTI-SIGMA-F FACTOR RSBW"/>
    <property type="match status" value="1"/>
</dbReference>
<comment type="caution">
    <text evidence="3">The sequence shown here is derived from an EMBL/GenBank/DDBJ whole genome shotgun (WGS) entry which is preliminary data.</text>
</comment>
<dbReference type="Pfam" id="PF13581">
    <property type="entry name" value="HATPase_c_2"/>
    <property type="match status" value="1"/>
</dbReference>
<dbReference type="InterPro" id="IPR003594">
    <property type="entry name" value="HATPase_dom"/>
</dbReference>
<evidence type="ECO:0000256" key="1">
    <source>
        <dbReference type="ARBA" id="ARBA00022527"/>
    </source>
</evidence>
<dbReference type="GO" id="GO:0005524">
    <property type="term" value="F:ATP binding"/>
    <property type="evidence" value="ECO:0007669"/>
    <property type="project" value="UniProtKB-KW"/>
</dbReference>
<dbReference type="InterPro" id="IPR050267">
    <property type="entry name" value="Anti-sigma-factor_SerPK"/>
</dbReference>
<reference evidence="3 4" key="1">
    <citation type="submission" date="2019-09" db="EMBL/GenBank/DDBJ databases">
        <title>Screening of Novel Bioactive Compounds from Soil-Associated.</title>
        <authorList>
            <person name="Zhao S."/>
        </authorList>
    </citation>
    <scope>NUCLEOTIDE SEQUENCE [LARGE SCALE GENOMIC DNA]</scope>
    <source>
        <strain evidence="3 4">HIT-DPA4</strain>
    </source>
</reference>
<keyword evidence="1" id="KW-0418">Kinase</keyword>
<dbReference type="EMBL" id="VZRB01000002">
    <property type="protein sequence ID" value="KAB1150044.1"/>
    <property type="molecule type" value="Genomic_DNA"/>
</dbReference>
<keyword evidence="4" id="KW-1185">Reference proteome</keyword>
<feature type="domain" description="Histidine kinase/HSP90-like ATPase" evidence="2">
    <location>
        <begin position="20"/>
        <end position="131"/>
    </location>
</feature>
<organism evidence="3 4">
    <name type="scientific">Streptomyces luteolifulvus</name>
    <dbReference type="NCBI Taxonomy" id="2615112"/>
    <lineage>
        <taxon>Bacteria</taxon>
        <taxon>Bacillati</taxon>
        <taxon>Actinomycetota</taxon>
        <taxon>Actinomycetes</taxon>
        <taxon>Kitasatosporales</taxon>
        <taxon>Streptomycetaceae</taxon>
        <taxon>Streptomyces</taxon>
    </lineage>
</organism>